<dbReference type="AlphaFoldDB" id="A0A151MED8"/>
<dbReference type="InterPro" id="IPR000477">
    <property type="entry name" value="RT_dom"/>
</dbReference>
<reference evidence="4 5" key="1">
    <citation type="journal article" date="2012" name="Genome Biol.">
        <title>Sequencing three crocodilian genomes to illuminate the evolution of archosaurs and amniotes.</title>
        <authorList>
            <person name="St John J.A."/>
            <person name="Braun E.L."/>
            <person name="Isberg S.R."/>
            <person name="Miles L.G."/>
            <person name="Chong A.Y."/>
            <person name="Gongora J."/>
            <person name="Dalzell P."/>
            <person name="Moran C."/>
            <person name="Bed'hom B."/>
            <person name="Abzhanov A."/>
            <person name="Burgess S.C."/>
            <person name="Cooksey A.M."/>
            <person name="Castoe T.A."/>
            <person name="Crawford N.G."/>
            <person name="Densmore L.D."/>
            <person name="Drew J.C."/>
            <person name="Edwards S.V."/>
            <person name="Faircloth B.C."/>
            <person name="Fujita M.K."/>
            <person name="Greenwold M.J."/>
            <person name="Hoffmann F.G."/>
            <person name="Howard J.M."/>
            <person name="Iguchi T."/>
            <person name="Janes D.E."/>
            <person name="Khan S.Y."/>
            <person name="Kohno S."/>
            <person name="de Koning A.J."/>
            <person name="Lance S.L."/>
            <person name="McCarthy F.M."/>
            <person name="McCormack J.E."/>
            <person name="Merchant M.E."/>
            <person name="Peterson D.G."/>
            <person name="Pollock D.D."/>
            <person name="Pourmand N."/>
            <person name="Raney B.J."/>
            <person name="Roessler K.A."/>
            <person name="Sanford J.R."/>
            <person name="Sawyer R.H."/>
            <person name="Schmidt C.J."/>
            <person name="Triplett E.W."/>
            <person name="Tuberville T.D."/>
            <person name="Venegas-Anaya M."/>
            <person name="Howard J.T."/>
            <person name="Jarvis E.D."/>
            <person name="Guillette L.J.Jr."/>
            <person name="Glenn T.C."/>
            <person name="Green R.E."/>
            <person name="Ray D.A."/>
        </authorList>
    </citation>
    <scope>NUCLEOTIDE SEQUENCE [LARGE SCALE GENOMIC DNA]</scope>
    <source>
        <strain evidence="4">KSC_2009_1</strain>
    </source>
</reference>
<dbReference type="EC" id="3.1.26.4" evidence="2"/>
<dbReference type="SUPFAM" id="SSF56672">
    <property type="entry name" value="DNA/RNA polymerases"/>
    <property type="match status" value="1"/>
</dbReference>
<dbReference type="InterPro" id="IPR043128">
    <property type="entry name" value="Rev_trsase/Diguanyl_cyclase"/>
</dbReference>
<comment type="similarity">
    <text evidence="1">Belongs to the beta type-B retroviral polymerase family. HERV class-II K(HML-2) pol subfamily.</text>
</comment>
<feature type="domain" description="Reverse transcriptase" evidence="3">
    <location>
        <begin position="1"/>
        <end position="149"/>
    </location>
</feature>
<evidence type="ECO:0000313" key="5">
    <source>
        <dbReference type="Proteomes" id="UP000050525"/>
    </source>
</evidence>
<protein>
    <recommendedName>
        <fullName evidence="2">ribonuclease H</fullName>
        <ecNumber evidence="2">3.1.26.4</ecNumber>
    </recommendedName>
</protein>
<accession>A0A151MED8</accession>
<dbReference type="STRING" id="8496.A0A151MED8"/>
<keyword evidence="5" id="KW-1185">Reference proteome</keyword>
<organism evidence="4 5">
    <name type="scientific">Alligator mississippiensis</name>
    <name type="common">American alligator</name>
    <dbReference type="NCBI Taxonomy" id="8496"/>
    <lineage>
        <taxon>Eukaryota</taxon>
        <taxon>Metazoa</taxon>
        <taxon>Chordata</taxon>
        <taxon>Craniata</taxon>
        <taxon>Vertebrata</taxon>
        <taxon>Euteleostomi</taxon>
        <taxon>Archelosauria</taxon>
        <taxon>Archosauria</taxon>
        <taxon>Crocodylia</taxon>
        <taxon>Alligatoridae</taxon>
        <taxon>Alligatorinae</taxon>
        <taxon>Alligator</taxon>
    </lineage>
</organism>
<evidence type="ECO:0000313" key="4">
    <source>
        <dbReference type="EMBL" id="KYO22877.1"/>
    </source>
</evidence>
<dbReference type="Gene3D" id="3.30.70.270">
    <property type="match status" value="1"/>
</dbReference>
<proteinExistence type="inferred from homology"/>
<dbReference type="EMBL" id="AKHW03006231">
    <property type="protein sequence ID" value="KYO22877.1"/>
    <property type="molecule type" value="Genomic_DNA"/>
</dbReference>
<evidence type="ECO:0000256" key="2">
    <source>
        <dbReference type="ARBA" id="ARBA00012180"/>
    </source>
</evidence>
<dbReference type="InterPro" id="IPR051320">
    <property type="entry name" value="Viral_Replic_Matur_Polypro"/>
</dbReference>
<evidence type="ECO:0000259" key="3">
    <source>
        <dbReference type="PROSITE" id="PS50878"/>
    </source>
</evidence>
<dbReference type="GO" id="GO:0004523">
    <property type="term" value="F:RNA-DNA hybrid ribonuclease activity"/>
    <property type="evidence" value="ECO:0007669"/>
    <property type="project" value="UniProtKB-EC"/>
</dbReference>
<dbReference type="PANTHER" id="PTHR33064:SF29">
    <property type="entry name" value="PEPTIDASE A2 DOMAIN-CONTAINING PROTEIN-RELATED"/>
    <property type="match status" value="1"/>
</dbReference>
<evidence type="ECO:0000256" key="1">
    <source>
        <dbReference type="ARBA" id="ARBA00010879"/>
    </source>
</evidence>
<dbReference type="PANTHER" id="PTHR33064">
    <property type="entry name" value="POL PROTEIN"/>
    <property type="match status" value="1"/>
</dbReference>
<dbReference type="Pfam" id="PF00078">
    <property type="entry name" value="RVT_1"/>
    <property type="match status" value="1"/>
</dbReference>
<dbReference type="Proteomes" id="UP000050525">
    <property type="component" value="Unassembled WGS sequence"/>
</dbReference>
<dbReference type="PROSITE" id="PS50878">
    <property type="entry name" value="RT_POL"/>
    <property type="match status" value="1"/>
</dbReference>
<gene>
    <name evidence="4" type="ORF">Y1Q_0003336</name>
</gene>
<sequence length="361" mass="41277">MSAAQTISDILDGITEMQRGGEWFAATLDLKDMFYSIPIYDPHGILNMCIGGQMFSWKVCPQGYHNAPALAATAMNGTIDSFVRPHPKTTDVHIWTYVDDIVIMGHDRAAVRATTADLKDHLSNQGWTVNPAKSMSEPSLDIKFLGTRFTGQWRSGTAHNAIPELSSPWPTTQADFQDLLGQLNWFRNFMTPSHLKVIQRLQHQIRKKTRRRVPWSERDQATLEKSNGVVECQIGLYKEQLRLKENGSFKNWTKYNNDVLIAMNATKALWDERTPVPRPPWKPCYSSQETVWLTIPTATNEDFQEMRTEFCLPCHRQIPEPSLRSQAVLCREQGKSPSIWEVNLHQTQVNQPEMQHATFIP</sequence>
<comment type="caution">
    <text evidence="4">The sequence shown here is derived from an EMBL/GenBank/DDBJ whole genome shotgun (WGS) entry which is preliminary data.</text>
</comment>
<name>A0A151MED8_ALLMI</name>
<dbReference type="InterPro" id="IPR043502">
    <property type="entry name" value="DNA/RNA_pol_sf"/>
</dbReference>